<dbReference type="EMBL" id="CM000638">
    <property type="protein sequence ID" value="EED96273.1"/>
    <property type="molecule type" value="Genomic_DNA"/>
</dbReference>
<keyword evidence="1" id="KW-0732">Signal</keyword>
<evidence type="ECO:0000256" key="1">
    <source>
        <dbReference type="SAM" id="SignalP"/>
    </source>
</evidence>
<keyword evidence="3" id="KW-1185">Reference proteome</keyword>
<dbReference type="KEGG" id="tps:THAPSDRAFT_1101"/>
<feature type="chain" id="PRO_5002865765" description="Sulfotransferase domain-containing protein" evidence="1">
    <location>
        <begin position="31"/>
        <end position="715"/>
    </location>
</feature>
<dbReference type="PROSITE" id="PS51257">
    <property type="entry name" value="PROKAR_LIPOPROTEIN"/>
    <property type="match status" value="1"/>
</dbReference>
<accession>B8BPZ4</accession>
<gene>
    <name evidence="2" type="ORF">THAPSDRAFT_1101</name>
</gene>
<dbReference type="InterPro" id="IPR027417">
    <property type="entry name" value="P-loop_NTPase"/>
</dbReference>
<evidence type="ECO:0000313" key="2">
    <source>
        <dbReference type="EMBL" id="EED96273.1"/>
    </source>
</evidence>
<evidence type="ECO:0008006" key="4">
    <source>
        <dbReference type="Google" id="ProtNLM"/>
    </source>
</evidence>
<reference evidence="2 3" key="1">
    <citation type="journal article" date="2004" name="Science">
        <title>The genome of the diatom Thalassiosira pseudonana: ecology, evolution, and metabolism.</title>
        <authorList>
            <person name="Armbrust E.V."/>
            <person name="Berges J.A."/>
            <person name="Bowler C."/>
            <person name="Green B.R."/>
            <person name="Martinez D."/>
            <person name="Putnam N.H."/>
            <person name="Zhou S."/>
            <person name="Allen A.E."/>
            <person name="Apt K.E."/>
            <person name="Bechner M."/>
            <person name="Brzezinski M.A."/>
            <person name="Chaal B.K."/>
            <person name="Chiovitti A."/>
            <person name="Davis A.K."/>
            <person name="Demarest M.S."/>
            <person name="Detter J.C."/>
            <person name="Glavina T."/>
            <person name="Goodstein D."/>
            <person name="Hadi M.Z."/>
            <person name="Hellsten U."/>
            <person name="Hildebrand M."/>
            <person name="Jenkins B.D."/>
            <person name="Jurka J."/>
            <person name="Kapitonov V.V."/>
            <person name="Kroger N."/>
            <person name="Lau W.W."/>
            <person name="Lane T.W."/>
            <person name="Larimer F.W."/>
            <person name="Lippmeier J.C."/>
            <person name="Lucas S."/>
            <person name="Medina M."/>
            <person name="Montsant A."/>
            <person name="Obornik M."/>
            <person name="Parker M.S."/>
            <person name="Palenik B."/>
            <person name="Pazour G.J."/>
            <person name="Richardson P.M."/>
            <person name="Rynearson T.A."/>
            <person name="Saito M.A."/>
            <person name="Schwartz D.C."/>
            <person name="Thamatrakoln K."/>
            <person name="Valentin K."/>
            <person name="Vardi A."/>
            <person name="Wilkerson F.P."/>
            <person name="Rokhsar D.S."/>
        </authorList>
    </citation>
    <scope>NUCLEOTIDE SEQUENCE [LARGE SCALE GENOMIC DNA]</scope>
    <source>
        <strain evidence="2 3">CCMP1335</strain>
    </source>
</reference>
<dbReference type="AlphaFoldDB" id="B8BPZ4"/>
<dbReference type="InParanoid" id="B8BPZ4"/>
<dbReference type="PaxDb" id="35128-Thaps1101"/>
<dbReference type="HOGENOM" id="CLU_386638_0_0_1"/>
<feature type="signal peptide" evidence="1">
    <location>
        <begin position="1"/>
        <end position="30"/>
    </location>
</feature>
<dbReference type="SUPFAM" id="SSF52540">
    <property type="entry name" value="P-loop containing nucleoside triphosphate hydrolases"/>
    <property type="match status" value="1"/>
</dbReference>
<proteinExistence type="predicted"/>
<protein>
    <recommendedName>
        <fullName evidence="4">Sulfotransferase domain-containing protein</fullName>
    </recommendedName>
</protein>
<organism evidence="2 3">
    <name type="scientific">Thalassiosira pseudonana</name>
    <name type="common">Marine diatom</name>
    <name type="synonym">Cyclotella nana</name>
    <dbReference type="NCBI Taxonomy" id="35128"/>
    <lineage>
        <taxon>Eukaryota</taxon>
        <taxon>Sar</taxon>
        <taxon>Stramenopiles</taxon>
        <taxon>Ochrophyta</taxon>
        <taxon>Bacillariophyta</taxon>
        <taxon>Coscinodiscophyceae</taxon>
        <taxon>Thalassiosirophycidae</taxon>
        <taxon>Thalassiosirales</taxon>
        <taxon>Thalassiosiraceae</taxon>
        <taxon>Thalassiosira</taxon>
    </lineage>
</organism>
<dbReference type="Proteomes" id="UP000001449">
    <property type="component" value="Chromosome 1"/>
</dbReference>
<reference evidence="2 3" key="2">
    <citation type="journal article" date="2008" name="Nature">
        <title>The Phaeodactylum genome reveals the evolutionary history of diatom genomes.</title>
        <authorList>
            <person name="Bowler C."/>
            <person name="Allen A.E."/>
            <person name="Badger J.H."/>
            <person name="Grimwood J."/>
            <person name="Jabbari K."/>
            <person name="Kuo A."/>
            <person name="Maheswari U."/>
            <person name="Martens C."/>
            <person name="Maumus F."/>
            <person name="Otillar R.P."/>
            <person name="Rayko E."/>
            <person name="Salamov A."/>
            <person name="Vandepoele K."/>
            <person name="Beszteri B."/>
            <person name="Gruber A."/>
            <person name="Heijde M."/>
            <person name="Katinka M."/>
            <person name="Mock T."/>
            <person name="Valentin K."/>
            <person name="Verret F."/>
            <person name="Berges J.A."/>
            <person name="Brownlee C."/>
            <person name="Cadoret J.P."/>
            <person name="Chiovitti A."/>
            <person name="Choi C.J."/>
            <person name="Coesel S."/>
            <person name="De Martino A."/>
            <person name="Detter J.C."/>
            <person name="Durkin C."/>
            <person name="Falciatore A."/>
            <person name="Fournet J."/>
            <person name="Haruta M."/>
            <person name="Huysman M.J."/>
            <person name="Jenkins B.D."/>
            <person name="Jiroutova K."/>
            <person name="Jorgensen R.E."/>
            <person name="Joubert Y."/>
            <person name="Kaplan A."/>
            <person name="Kroger N."/>
            <person name="Kroth P.G."/>
            <person name="La Roche J."/>
            <person name="Lindquist E."/>
            <person name="Lommer M."/>
            <person name="Martin-Jezequel V."/>
            <person name="Lopez P.J."/>
            <person name="Lucas S."/>
            <person name="Mangogna M."/>
            <person name="McGinnis K."/>
            <person name="Medlin L.K."/>
            <person name="Montsant A."/>
            <person name="Oudot-Le Secq M.P."/>
            <person name="Napoli C."/>
            <person name="Obornik M."/>
            <person name="Parker M.S."/>
            <person name="Petit J.L."/>
            <person name="Porcel B.M."/>
            <person name="Poulsen N."/>
            <person name="Robison M."/>
            <person name="Rychlewski L."/>
            <person name="Rynearson T.A."/>
            <person name="Schmutz J."/>
            <person name="Shapiro H."/>
            <person name="Siaut M."/>
            <person name="Stanley M."/>
            <person name="Sussman M.R."/>
            <person name="Taylor A.R."/>
            <person name="Vardi A."/>
            <person name="von Dassow P."/>
            <person name="Vyverman W."/>
            <person name="Willis A."/>
            <person name="Wyrwicz L.S."/>
            <person name="Rokhsar D.S."/>
            <person name="Weissenbach J."/>
            <person name="Armbrust E.V."/>
            <person name="Green B.R."/>
            <person name="Van de Peer Y."/>
            <person name="Grigoriev I.V."/>
        </authorList>
    </citation>
    <scope>NUCLEOTIDE SEQUENCE [LARGE SCALE GENOMIC DNA]</scope>
    <source>
        <strain evidence="2 3">CCMP1335</strain>
    </source>
</reference>
<dbReference type="RefSeq" id="XP_002286632.1">
    <property type="nucleotide sequence ID" value="XM_002286596.1"/>
</dbReference>
<evidence type="ECO:0000313" key="3">
    <source>
        <dbReference type="Proteomes" id="UP000001449"/>
    </source>
</evidence>
<sequence>MAMKRSKASACVVLSLSCLLVSSSWHAVSTVIFSSSQTNTSVVHHVAIPTFKASTNAVNFSATIAIAHPYEDHWPSYTLPEWATKVESSIEYTSSISKEKQVCLVAIGGTSDSISCKLGFRCNDNDLEASILPGFLPKYTTHMFKNNVYDCEDDSAYFLFVVIHPLVRIKRAIQNDKPIDWDAFKLREGEKNYKRRKNFYLDCPFDTLESLASQGLSQDDSAEKCKQRAESALMGTEHFGNDVYFGYQYHAEGIPGIGRVMTIRAEHFEEDLRSVELELAGKRQETQLSVRIQNNAHKVNADVFSLSEELQSLICNMLCNEIQSYKQILNKSINLSGDQVAQSVEELIASCPTEATSTKCNKPRPDITNKLKKGRGYGKRTSTDSRRGWQVLDFMKKDPTKYLQKAPKESEVCLVHIGKSGGTSLACSLGFNSPGYTDPCPDEVTPGLLPQYTTRRFHLSQYDCFDDSAFYLFLIRNPYDRLISAFNYDNVSRSPKNFERVLSSQEFAKRKKLFLDCPFTTIEKMAQLGLSKAATATDVCKQRAHEAIYGTENYSAQLFCNLQFYLESIPKDAKILALRTEHLSNDWHSAEVTIGGDLNQTTNIAQKNVNDYSEKKEKLISDNSRNIICEKLCNEILVYRTILQHAANLNHEQVQASIDELKESCPVEAVTTSCSEPLPDISDKLKVYRGYYKNEVLDSATGEISIGRSVHVKTP</sequence>
<dbReference type="GeneID" id="7445285"/>
<name>B8BPZ4_THAPS</name>